<keyword evidence="3" id="KW-0238">DNA-binding</keyword>
<evidence type="ECO:0000256" key="3">
    <source>
        <dbReference type="ARBA" id="ARBA00023125"/>
    </source>
</evidence>
<proteinExistence type="inferred from homology"/>
<comment type="caution">
    <text evidence="6">The sequence shown here is derived from an EMBL/GenBank/DDBJ whole genome shotgun (WGS) entry which is preliminary data.</text>
</comment>
<dbReference type="Pfam" id="PF00126">
    <property type="entry name" value="HTH_1"/>
    <property type="match status" value="1"/>
</dbReference>
<dbReference type="GO" id="GO:0003700">
    <property type="term" value="F:DNA-binding transcription factor activity"/>
    <property type="evidence" value="ECO:0007669"/>
    <property type="project" value="InterPro"/>
</dbReference>
<dbReference type="PANTHER" id="PTHR30346">
    <property type="entry name" value="TRANSCRIPTIONAL DUAL REGULATOR HCAR-RELATED"/>
    <property type="match status" value="1"/>
</dbReference>
<dbReference type="InterPro" id="IPR036390">
    <property type="entry name" value="WH_DNA-bd_sf"/>
</dbReference>
<dbReference type="Gene3D" id="1.10.10.10">
    <property type="entry name" value="Winged helix-like DNA-binding domain superfamily/Winged helix DNA-binding domain"/>
    <property type="match status" value="1"/>
</dbReference>
<dbReference type="PRINTS" id="PR00039">
    <property type="entry name" value="HTHLYSR"/>
</dbReference>
<feature type="domain" description="HTH lysR-type" evidence="5">
    <location>
        <begin position="1"/>
        <end position="58"/>
    </location>
</feature>
<dbReference type="PANTHER" id="PTHR30346:SF0">
    <property type="entry name" value="HCA OPERON TRANSCRIPTIONAL ACTIVATOR HCAR"/>
    <property type="match status" value="1"/>
</dbReference>
<gene>
    <name evidence="6" type="ORF">FIC87_08395</name>
</gene>
<dbReference type="Gene3D" id="3.40.190.290">
    <property type="match status" value="1"/>
</dbReference>
<sequence>MDIRQLDYFIVVAQLGSFTKAADELFLSRQALSKAVRNLEHELGQPLLANRDNHLELTDAGRTLLDDAAPVVEAFKQLERRHVGCVGAPALRRTLSVAMAHGTALSMPDRAIDAFREEHPDIVLSVEEVTTETAIDMVRTGESDISLVGSAPQYLEEFDPMLVVETGVYAFVPEDNPLSARKELELSDLDGQPFVTFGKRNHLHRYFVEACEAAGAHPDILMTTSDAELLVRSATQQHALYFGFPPHVLNDPKEGRALVRIAVPHASAFGTYGIKRKGAPLSSSARLFWQYLGSLSTKKRPGHSKN</sequence>
<organism evidence="6 7">
    <name type="scientific">Eggerthella lenta</name>
    <name type="common">Eubacterium lentum</name>
    <dbReference type="NCBI Taxonomy" id="84112"/>
    <lineage>
        <taxon>Bacteria</taxon>
        <taxon>Bacillati</taxon>
        <taxon>Actinomycetota</taxon>
        <taxon>Coriobacteriia</taxon>
        <taxon>Eggerthellales</taxon>
        <taxon>Eggerthellaceae</taxon>
        <taxon>Eggerthella</taxon>
    </lineage>
</organism>
<dbReference type="InterPro" id="IPR000847">
    <property type="entry name" value="LysR_HTH_N"/>
</dbReference>
<keyword evidence="4" id="KW-0804">Transcription</keyword>
<dbReference type="GO" id="GO:0003677">
    <property type="term" value="F:DNA binding"/>
    <property type="evidence" value="ECO:0007669"/>
    <property type="project" value="UniProtKB-KW"/>
</dbReference>
<dbReference type="RefSeq" id="WP_139912539.1">
    <property type="nucleotide sequence ID" value="NZ_VEVP01000017.1"/>
</dbReference>
<dbReference type="CDD" id="cd05466">
    <property type="entry name" value="PBP2_LTTR_substrate"/>
    <property type="match status" value="1"/>
</dbReference>
<dbReference type="GO" id="GO:0032993">
    <property type="term" value="C:protein-DNA complex"/>
    <property type="evidence" value="ECO:0007669"/>
    <property type="project" value="TreeGrafter"/>
</dbReference>
<comment type="similarity">
    <text evidence="1">Belongs to the LysR transcriptional regulatory family.</text>
</comment>
<dbReference type="InterPro" id="IPR005119">
    <property type="entry name" value="LysR_subst-bd"/>
</dbReference>
<dbReference type="SUPFAM" id="SSF46785">
    <property type="entry name" value="Winged helix' DNA-binding domain"/>
    <property type="match status" value="1"/>
</dbReference>
<keyword evidence="2" id="KW-0805">Transcription regulation</keyword>
<evidence type="ECO:0000313" key="6">
    <source>
        <dbReference type="EMBL" id="TNU90527.1"/>
    </source>
</evidence>
<evidence type="ECO:0000256" key="4">
    <source>
        <dbReference type="ARBA" id="ARBA00023163"/>
    </source>
</evidence>
<dbReference type="EMBL" id="VEVP01000017">
    <property type="protein sequence ID" value="TNU90527.1"/>
    <property type="molecule type" value="Genomic_DNA"/>
</dbReference>
<reference evidence="6 7" key="1">
    <citation type="journal article" date="2005" name="Appl. Environ. Microbiol.">
        <title>Intestinal bacterial communities that produce active estrogen-like compounds enterodiol and enterolactone in humans.</title>
        <authorList>
            <person name="Clavel T."/>
            <person name="Henderson G."/>
            <person name="Alpert C.A."/>
            <person name="Philippe C."/>
            <person name="Rigottier-Gois L."/>
            <person name="Dore J."/>
            <person name="Blaut M."/>
        </authorList>
    </citation>
    <scope>NUCLEOTIDE SEQUENCE [LARGE SCALE GENOMIC DNA]</scope>
    <source>
        <strain evidence="6 7">SECO-MT75m2</strain>
    </source>
</reference>
<dbReference type="InterPro" id="IPR036388">
    <property type="entry name" value="WH-like_DNA-bd_sf"/>
</dbReference>
<dbReference type="Proteomes" id="UP000312594">
    <property type="component" value="Unassembled WGS sequence"/>
</dbReference>
<evidence type="ECO:0000259" key="5">
    <source>
        <dbReference type="PROSITE" id="PS50931"/>
    </source>
</evidence>
<evidence type="ECO:0000256" key="2">
    <source>
        <dbReference type="ARBA" id="ARBA00023015"/>
    </source>
</evidence>
<dbReference type="AlphaFoldDB" id="A0A5C5BUP2"/>
<evidence type="ECO:0000313" key="7">
    <source>
        <dbReference type="Proteomes" id="UP000312594"/>
    </source>
</evidence>
<protein>
    <submittedName>
        <fullName evidence="6">LysR family transcriptional regulator</fullName>
    </submittedName>
</protein>
<dbReference type="PROSITE" id="PS50931">
    <property type="entry name" value="HTH_LYSR"/>
    <property type="match status" value="1"/>
</dbReference>
<evidence type="ECO:0000256" key="1">
    <source>
        <dbReference type="ARBA" id="ARBA00009437"/>
    </source>
</evidence>
<accession>A0A5C5BUP2</accession>
<name>A0A5C5BUP2_EGGLN</name>
<dbReference type="Pfam" id="PF03466">
    <property type="entry name" value="LysR_substrate"/>
    <property type="match status" value="1"/>
</dbReference>
<dbReference type="FunFam" id="1.10.10.10:FF:000001">
    <property type="entry name" value="LysR family transcriptional regulator"/>
    <property type="match status" value="1"/>
</dbReference>
<dbReference type="SUPFAM" id="SSF53850">
    <property type="entry name" value="Periplasmic binding protein-like II"/>
    <property type="match status" value="1"/>
</dbReference>